<reference evidence="1 2" key="1">
    <citation type="submission" date="2022-06" db="EMBL/GenBank/DDBJ databases">
        <title>Draft genome sequence of type strain Streptomyces rubrisoli DSM 42083.</title>
        <authorList>
            <person name="Duangmal K."/>
            <person name="Klaysubun C."/>
        </authorList>
    </citation>
    <scope>NUCLEOTIDE SEQUENCE [LARGE SCALE GENOMIC DNA]</scope>
    <source>
        <strain evidence="1 2">DSM 42083</strain>
    </source>
</reference>
<dbReference type="RefSeq" id="WP_255931953.1">
    <property type="nucleotide sequence ID" value="NZ_JANFNH010000049.1"/>
</dbReference>
<protein>
    <submittedName>
        <fullName evidence="1">Uncharacterized protein</fullName>
    </submittedName>
</protein>
<name>A0ABT1PKB4_9ACTN</name>
<evidence type="ECO:0000313" key="1">
    <source>
        <dbReference type="EMBL" id="MCQ4045801.1"/>
    </source>
</evidence>
<comment type="caution">
    <text evidence="1">The sequence shown here is derived from an EMBL/GenBank/DDBJ whole genome shotgun (WGS) entry which is preliminary data.</text>
</comment>
<keyword evidence="2" id="KW-1185">Reference proteome</keyword>
<organism evidence="1 2">
    <name type="scientific">Streptantibioticus rubrisoli</name>
    <dbReference type="NCBI Taxonomy" id="1387313"/>
    <lineage>
        <taxon>Bacteria</taxon>
        <taxon>Bacillati</taxon>
        <taxon>Actinomycetota</taxon>
        <taxon>Actinomycetes</taxon>
        <taxon>Kitasatosporales</taxon>
        <taxon>Streptomycetaceae</taxon>
        <taxon>Streptantibioticus</taxon>
    </lineage>
</organism>
<sequence length="308" mass="35088">MKFRLPFRHRTAPAAADTGPAWEQPGHFKSGDTVHMPPDSVRETVVWVEGDLVGVEFHPRFGPSSVGTSDVRHLEGCEPCMVDARRQGEEEQAREETYWAQWPDEDRDLYDRVMEGRVVVGDRPRRYRFGDRTPVREWMRTELDGHLLDDEMPSLTMGRIWDPVDWPRLEREYGDDGLTIINPWETVLWPTIRSAFVVLQQAGYSPALDASVEMDRLDDGTIGAEVIVSALMVDGPIDADTYGQAVALLGDATEFPHTWLRYESYPDRPGRDLSQPYQPDERNVTGWNWSGGDWMGTFNPPAQETTSH</sequence>
<gene>
    <name evidence="1" type="ORF">NON19_28145</name>
</gene>
<dbReference type="Proteomes" id="UP001206206">
    <property type="component" value="Unassembled WGS sequence"/>
</dbReference>
<accession>A0ABT1PKB4</accession>
<dbReference type="EMBL" id="JANFNH010000049">
    <property type="protein sequence ID" value="MCQ4045801.1"/>
    <property type="molecule type" value="Genomic_DNA"/>
</dbReference>
<evidence type="ECO:0000313" key="2">
    <source>
        <dbReference type="Proteomes" id="UP001206206"/>
    </source>
</evidence>
<proteinExistence type="predicted"/>